<keyword evidence="2" id="KW-1185">Reference proteome</keyword>
<gene>
    <name evidence="1" type="ORF">ACFODX_00720</name>
</gene>
<comment type="caution">
    <text evidence="1">The sequence shown here is derived from an EMBL/GenBank/DDBJ whole genome shotgun (WGS) entry which is preliminary data.</text>
</comment>
<dbReference type="RefSeq" id="WP_378115045.1">
    <property type="nucleotide sequence ID" value="NZ_JBHRTF010000001.1"/>
</dbReference>
<dbReference type="PANTHER" id="PTHR35802:SF1">
    <property type="entry name" value="PROTEASE SYNTHASE AND SPORULATION PROTEIN PAI 2"/>
    <property type="match status" value="1"/>
</dbReference>
<dbReference type="PIRSF" id="PIRSF010372">
    <property type="entry name" value="PaiB"/>
    <property type="match status" value="1"/>
</dbReference>
<dbReference type="InterPro" id="IPR007396">
    <property type="entry name" value="TR_PAI2-type"/>
</dbReference>
<dbReference type="Proteomes" id="UP001595555">
    <property type="component" value="Unassembled WGS sequence"/>
</dbReference>
<dbReference type="SUPFAM" id="SSF50475">
    <property type="entry name" value="FMN-binding split barrel"/>
    <property type="match status" value="1"/>
</dbReference>
<evidence type="ECO:0000313" key="1">
    <source>
        <dbReference type="EMBL" id="MFC3114059.1"/>
    </source>
</evidence>
<dbReference type="InterPro" id="IPR012349">
    <property type="entry name" value="Split_barrel_FMN-bd"/>
</dbReference>
<dbReference type="Pfam" id="PF04299">
    <property type="entry name" value="FMN_bind_2"/>
    <property type="match status" value="1"/>
</dbReference>
<organism evidence="1 2">
    <name type="scientific">Cellvibrio fontiphilus</name>
    <dbReference type="NCBI Taxonomy" id="1815559"/>
    <lineage>
        <taxon>Bacteria</taxon>
        <taxon>Pseudomonadati</taxon>
        <taxon>Pseudomonadota</taxon>
        <taxon>Gammaproteobacteria</taxon>
        <taxon>Cellvibrionales</taxon>
        <taxon>Cellvibrionaceae</taxon>
        <taxon>Cellvibrio</taxon>
    </lineage>
</organism>
<protein>
    <submittedName>
        <fullName evidence="1">FMN-binding negative transcriptional regulator</fullName>
    </submittedName>
</protein>
<dbReference type="Gene3D" id="2.30.110.10">
    <property type="entry name" value="Electron Transport, Fmn-binding Protein, Chain A"/>
    <property type="match status" value="1"/>
</dbReference>
<dbReference type="PANTHER" id="PTHR35802">
    <property type="entry name" value="PROTEASE SYNTHASE AND SPORULATION PROTEIN PAI 2"/>
    <property type="match status" value="1"/>
</dbReference>
<sequence length="223" mass="24961">MENIPGRQLVRKNQMYCPRAFREERLDILHELIKAYPLATLITNGPNGLMANLIPFSLVHDGKNGILQAHVARNNSQLDSIREASEALVIFQGPQCYVTPSWYPSKAKDGKQVPTWNFVMVQARGKPTVIENTSWLLTQLNNLTSHLESSRDHPWRVSDAPENYIAAQLKGLVGIEIPISTIEGKWKVSQNRSEIDRKGVIAGLQAENACPAMSQLMNSNFNT</sequence>
<dbReference type="EMBL" id="JBHRTF010000001">
    <property type="protein sequence ID" value="MFC3114059.1"/>
    <property type="molecule type" value="Genomic_DNA"/>
</dbReference>
<evidence type="ECO:0000313" key="2">
    <source>
        <dbReference type="Proteomes" id="UP001595555"/>
    </source>
</evidence>
<name>A0ABV7F948_9GAMM</name>
<proteinExistence type="predicted"/>
<accession>A0ABV7F948</accession>
<reference evidence="2" key="1">
    <citation type="journal article" date="2019" name="Int. J. Syst. Evol. Microbiol.">
        <title>The Global Catalogue of Microorganisms (GCM) 10K type strain sequencing project: providing services to taxonomists for standard genome sequencing and annotation.</title>
        <authorList>
            <consortium name="The Broad Institute Genomics Platform"/>
            <consortium name="The Broad Institute Genome Sequencing Center for Infectious Disease"/>
            <person name="Wu L."/>
            <person name="Ma J."/>
        </authorList>
    </citation>
    <scope>NUCLEOTIDE SEQUENCE [LARGE SCALE GENOMIC DNA]</scope>
    <source>
        <strain evidence="2">KCTC 52237</strain>
    </source>
</reference>